<sequence>MEAKRKGGHHDSLRTLIDSLRRHTQPYSTIRGTCRITDSIQDTAVHESFTFSVPGRLHNMRTKTPSLLPYERISWDHARACHCQRKLHFLANSDRNNGATVATGSARSPNASPRG</sequence>
<reference evidence="2 3" key="1">
    <citation type="journal article" date="2023" name="BMC Biotechnol.">
        <title>Vitis rotundifolia cv Carlos genome sequencing.</title>
        <authorList>
            <person name="Huff M."/>
            <person name="Hulse-Kemp A."/>
            <person name="Scheffler B."/>
            <person name="Youngblood R."/>
            <person name="Simpson S."/>
            <person name="Babiker E."/>
            <person name="Staton M."/>
        </authorList>
    </citation>
    <scope>NUCLEOTIDE SEQUENCE [LARGE SCALE GENOMIC DNA]</scope>
    <source>
        <tissue evidence="2">Leaf</tissue>
    </source>
</reference>
<proteinExistence type="predicted"/>
<feature type="region of interest" description="Disordered" evidence="1">
    <location>
        <begin position="93"/>
        <end position="115"/>
    </location>
</feature>
<comment type="caution">
    <text evidence="2">The sequence shown here is derived from an EMBL/GenBank/DDBJ whole genome shotgun (WGS) entry which is preliminary data.</text>
</comment>
<gene>
    <name evidence="2" type="ORF">PVL29_003710</name>
</gene>
<evidence type="ECO:0000313" key="2">
    <source>
        <dbReference type="EMBL" id="KAJ9705744.1"/>
    </source>
</evidence>
<evidence type="ECO:0000256" key="1">
    <source>
        <dbReference type="SAM" id="MobiDB-lite"/>
    </source>
</evidence>
<protein>
    <submittedName>
        <fullName evidence="2">Uncharacterized protein</fullName>
    </submittedName>
</protein>
<name>A0AA39E3F9_VITRO</name>
<evidence type="ECO:0000313" key="3">
    <source>
        <dbReference type="Proteomes" id="UP001168098"/>
    </source>
</evidence>
<keyword evidence="3" id="KW-1185">Reference proteome</keyword>
<dbReference type="AlphaFoldDB" id="A0AA39E3F9"/>
<accession>A0AA39E3F9</accession>
<dbReference type="EMBL" id="JARBHA010000003">
    <property type="protein sequence ID" value="KAJ9705744.1"/>
    <property type="molecule type" value="Genomic_DNA"/>
</dbReference>
<dbReference type="Proteomes" id="UP001168098">
    <property type="component" value="Unassembled WGS sequence"/>
</dbReference>
<organism evidence="2 3">
    <name type="scientific">Vitis rotundifolia</name>
    <name type="common">Muscadine grape</name>
    <dbReference type="NCBI Taxonomy" id="103349"/>
    <lineage>
        <taxon>Eukaryota</taxon>
        <taxon>Viridiplantae</taxon>
        <taxon>Streptophyta</taxon>
        <taxon>Embryophyta</taxon>
        <taxon>Tracheophyta</taxon>
        <taxon>Spermatophyta</taxon>
        <taxon>Magnoliopsida</taxon>
        <taxon>eudicotyledons</taxon>
        <taxon>Gunneridae</taxon>
        <taxon>Pentapetalae</taxon>
        <taxon>rosids</taxon>
        <taxon>Vitales</taxon>
        <taxon>Vitaceae</taxon>
        <taxon>Viteae</taxon>
        <taxon>Vitis</taxon>
    </lineage>
</organism>